<feature type="transmembrane region" description="Helical" evidence="5">
    <location>
        <begin position="131"/>
        <end position="150"/>
    </location>
</feature>
<dbReference type="InterPro" id="IPR051533">
    <property type="entry name" value="WaaL-like"/>
</dbReference>
<keyword evidence="2 5" id="KW-0812">Transmembrane</keyword>
<keyword evidence="3 5" id="KW-1133">Transmembrane helix</keyword>
<evidence type="ECO:0000256" key="5">
    <source>
        <dbReference type="SAM" id="Phobius"/>
    </source>
</evidence>
<reference evidence="8" key="1">
    <citation type="journal article" date="2019" name="Int. J. Syst. Evol. Microbiol.">
        <title>The Global Catalogue of Microorganisms (GCM) 10K type strain sequencing project: providing services to taxonomists for standard genome sequencing and annotation.</title>
        <authorList>
            <consortium name="The Broad Institute Genomics Platform"/>
            <consortium name="The Broad Institute Genome Sequencing Center for Infectious Disease"/>
            <person name="Wu L."/>
            <person name="Ma J."/>
        </authorList>
    </citation>
    <scope>NUCLEOTIDE SEQUENCE [LARGE SCALE GENOMIC DNA]</scope>
    <source>
        <strain evidence="8">CCUG 60529</strain>
    </source>
</reference>
<protein>
    <submittedName>
        <fullName evidence="7">O-antigen ligase family protein</fullName>
    </submittedName>
</protein>
<dbReference type="GO" id="GO:0016874">
    <property type="term" value="F:ligase activity"/>
    <property type="evidence" value="ECO:0007669"/>
    <property type="project" value="UniProtKB-KW"/>
</dbReference>
<evidence type="ECO:0000313" key="7">
    <source>
        <dbReference type="EMBL" id="MFD0835512.1"/>
    </source>
</evidence>
<evidence type="ECO:0000256" key="2">
    <source>
        <dbReference type="ARBA" id="ARBA00022692"/>
    </source>
</evidence>
<gene>
    <name evidence="7" type="ORF">ACFQ0I_07060</name>
</gene>
<evidence type="ECO:0000259" key="6">
    <source>
        <dbReference type="Pfam" id="PF04932"/>
    </source>
</evidence>
<dbReference type="PANTHER" id="PTHR37422">
    <property type="entry name" value="TEICHURONIC ACID BIOSYNTHESIS PROTEIN TUAE"/>
    <property type="match status" value="1"/>
</dbReference>
<dbReference type="Pfam" id="PF04932">
    <property type="entry name" value="Wzy_C"/>
    <property type="match status" value="1"/>
</dbReference>
<comment type="caution">
    <text evidence="7">The sequence shown here is derived from an EMBL/GenBank/DDBJ whole genome shotgun (WGS) entry which is preliminary data.</text>
</comment>
<dbReference type="PANTHER" id="PTHR37422:SF13">
    <property type="entry name" value="LIPOPOLYSACCHARIDE BIOSYNTHESIS PROTEIN PA4999-RELATED"/>
    <property type="match status" value="1"/>
</dbReference>
<feature type="transmembrane region" description="Helical" evidence="5">
    <location>
        <begin position="52"/>
        <end position="69"/>
    </location>
</feature>
<feature type="domain" description="O-antigen ligase-related" evidence="6">
    <location>
        <begin position="237"/>
        <end position="385"/>
    </location>
</feature>
<keyword evidence="8" id="KW-1185">Reference proteome</keyword>
<feature type="transmembrane region" description="Helical" evidence="5">
    <location>
        <begin position="282"/>
        <end position="300"/>
    </location>
</feature>
<accession>A0ABW3BSM2</accession>
<sequence length="454" mass="51389">MKFSLYSKLLIFHVVVAIMIFLFKPLAVGYFLFITVFFSYKILMVSKKYKTFYVLTACAYMVGIEVFLRMNGGTISYEAIKYLVIIFILMGLISNSFSNQSLIYVLYVLLLIPGIFVAVTEMGFETNIRKAIAFNLSGPICLGITAIFCYKRTVSFNQIKIILLALLLPLISMTIYLFLFTPNVQEVVTGTESNFMTSGGFGPNQVATVLGIGIFVLATRFFMSKEQFPSRFFDLFLFGILSYRALITFSRGGVLTAIIMILCFLGIYYLKVNLKTKFRIKFSLIIFLIMVVSIWGYSSLKTSGFLEKRYANQDAAGRVKEDVTTGRTDLVAFEFNEFINNPFLGIGVGKVKEERLNETGVEAASHNEMSRIVAEHGLLGVFAFLILLLTPLVFRLKNKTNLFFYSFYLFWLLTINHSAMRIAAPAFIYGLCLLNITYDVKNSKNTHVDKVISN</sequence>
<dbReference type="Proteomes" id="UP001597011">
    <property type="component" value="Unassembled WGS sequence"/>
</dbReference>
<feature type="transmembrane region" description="Helical" evidence="5">
    <location>
        <begin position="75"/>
        <end position="94"/>
    </location>
</feature>
<name>A0ABW3BSM2_9FLAO</name>
<evidence type="ECO:0000256" key="1">
    <source>
        <dbReference type="ARBA" id="ARBA00004141"/>
    </source>
</evidence>
<evidence type="ECO:0000313" key="8">
    <source>
        <dbReference type="Proteomes" id="UP001597011"/>
    </source>
</evidence>
<dbReference type="RefSeq" id="WP_379940731.1">
    <property type="nucleotide sequence ID" value="NZ_JBHTIB010000008.1"/>
</dbReference>
<feature type="transmembrane region" description="Helical" evidence="5">
    <location>
        <begin position="408"/>
        <end position="436"/>
    </location>
</feature>
<feature type="transmembrane region" description="Helical" evidence="5">
    <location>
        <begin position="101"/>
        <end position="119"/>
    </location>
</feature>
<keyword evidence="4 5" id="KW-0472">Membrane</keyword>
<evidence type="ECO:0000256" key="4">
    <source>
        <dbReference type="ARBA" id="ARBA00023136"/>
    </source>
</evidence>
<comment type="subcellular location">
    <subcellularLocation>
        <location evidence="1">Membrane</location>
        <topology evidence="1">Multi-pass membrane protein</topology>
    </subcellularLocation>
</comment>
<feature type="transmembrane region" description="Helical" evidence="5">
    <location>
        <begin position="253"/>
        <end position="270"/>
    </location>
</feature>
<feature type="transmembrane region" description="Helical" evidence="5">
    <location>
        <begin position="201"/>
        <end position="223"/>
    </location>
</feature>
<feature type="transmembrane region" description="Helical" evidence="5">
    <location>
        <begin position="162"/>
        <end position="181"/>
    </location>
</feature>
<dbReference type="InterPro" id="IPR007016">
    <property type="entry name" value="O-antigen_ligase-rel_domated"/>
</dbReference>
<evidence type="ECO:0000256" key="3">
    <source>
        <dbReference type="ARBA" id="ARBA00022989"/>
    </source>
</evidence>
<keyword evidence="7" id="KW-0436">Ligase</keyword>
<dbReference type="EMBL" id="JBHTIB010000008">
    <property type="protein sequence ID" value="MFD0835512.1"/>
    <property type="molecule type" value="Genomic_DNA"/>
</dbReference>
<feature type="transmembrane region" description="Helical" evidence="5">
    <location>
        <begin position="12"/>
        <end position="40"/>
    </location>
</feature>
<organism evidence="7 8">
    <name type="scientific">Mariniflexile aquimaris</name>
    <dbReference type="NCBI Taxonomy" id="881009"/>
    <lineage>
        <taxon>Bacteria</taxon>
        <taxon>Pseudomonadati</taxon>
        <taxon>Bacteroidota</taxon>
        <taxon>Flavobacteriia</taxon>
        <taxon>Flavobacteriales</taxon>
        <taxon>Flavobacteriaceae</taxon>
        <taxon>Mariniflexile</taxon>
    </lineage>
</organism>
<feature type="transmembrane region" description="Helical" evidence="5">
    <location>
        <begin position="377"/>
        <end position="396"/>
    </location>
</feature>
<proteinExistence type="predicted"/>